<name>A0A6J6N9A3_9ZZZZ</name>
<proteinExistence type="predicted"/>
<dbReference type="Gene3D" id="2.60.40.1240">
    <property type="match status" value="1"/>
</dbReference>
<dbReference type="InterPro" id="IPR029050">
    <property type="entry name" value="Immunoprotect_excell_Ig-like"/>
</dbReference>
<dbReference type="EMBL" id="CAEZXP010000001">
    <property type="protein sequence ID" value="CAB4682696.1"/>
    <property type="molecule type" value="Genomic_DNA"/>
</dbReference>
<accession>A0A6J6N9A3</accession>
<evidence type="ECO:0000313" key="2">
    <source>
        <dbReference type="EMBL" id="CAB4682696.1"/>
    </source>
</evidence>
<organism evidence="2">
    <name type="scientific">freshwater metagenome</name>
    <dbReference type="NCBI Taxonomy" id="449393"/>
    <lineage>
        <taxon>unclassified sequences</taxon>
        <taxon>metagenomes</taxon>
        <taxon>ecological metagenomes</taxon>
    </lineage>
</organism>
<evidence type="ECO:0000256" key="1">
    <source>
        <dbReference type="ARBA" id="ARBA00022729"/>
    </source>
</evidence>
<sequence>MRLRWQQVVGGIKAPLFGVVAAFALAAAGTASAAHSVTCYEKLGGKLVEILCPTPVVPSKSVTAKTQGQTRNNPFKLGTAGYTAGFAWKVAVTSVNANAWSVIQAANATNKAPRAGYVDVLVTITATYNGPDTGAGFDLVSNFAVATTKGASYGASPSACGIVPNDAGAAGDYFNGGVLTGNLCFQVPSSVANSLALYWNAFGAKAPWWALR</sequence>
<protein>
    <submittedName>
        <fullName evidence="2">Unannotated protein</fullName>
    </submittedName>
</protein>
<gene>
    <name evidence="2" type="ORF">UFOPK2399_00055</name>
</gene>
<reference evidence="2" key="1">
    <citation type="submission" date="2020-05" db="EMBL/GenBank/DDBJ databases">
        <authorList>
            <person name="Chiriac C."/>
            <person name="Salcher M."/>
            <person name="Ghai R."/>
            <person name="Kavagutti S V."/>
        </authorList>
    </citation>
    <scope>NUCLEOTIDE SEQUENCE</scope>
</reference>
<dbReference type="AlphaFoldDB" id="A0A6J6N9A3"/>
<keyword evidence="1" id="KW-0732">Signal</keyword>